<gene>
    <name evidence="5" type="ORF">EA71_01952</name>
</gene>
<dbReference type="NCBIfam" id="NF033794">
    <property type="entry name" value="chaper_CopZ_Eh"/>
    <property type="match status" value="1"/>
</dbReference>
<keyword evidence="3" id="KW-0186">Copper</keyword>
<dbReference type="SUPFAM" id="SSF55008">
    <property type="entry name" value="HMA, heavy metal-associated domain"/>
    <property type="match status" value="1"/>
</dbReference>
<dbReference type="InterPro" id="IPR006121">
    <property type="entry name" value="HMA_dom"/>
</dbReference>
<keyword evidence="2" id="KW-0479">Metal-binding</keyword>
<comment type="caution">
    <text evidence="5">The sequence shown here is derived from an EMBL/GenBank/DDBJ whole genome shotgun (WGS) entry which is preliminary data.</text>
</comment>
<evidence type="ECO:0000256" key="1">
    <source>
        <dbReference type="ARBA" id="ARBA00015313"/>
    </source>
</evidence>
<dbReference type="Proteomes" id="UP000252797">
    <property type="component" value="Unassembled WGS sequence"/>
</dbReference>
<dbReference type="RefSeq" id="WP_113846001.1">
    <property type="nucleotide sequence ID" value="NZ_LEPB01000004.1"/>
</dbReference>
<dbReference type="GO" id="GO:0005507">
    <property type="term" value="F:copper ion binding"/>
    <property type="evidence" value="ECO:0007669"/>
    <property type="project" value="InterPro"/>
</dbReference>
<dbReference type="NCBIfam" id="TIGR00003">
    <property type="entry name" value="copper ion binding protein"/>
    <property type="match status" value="1"/>
</dbReference>
<dbReference type="InterPro" id="IPR006122">
    <property type="entry name" value="HMA_Cu_ion-bd"/>
</dbReference>
<dbReference type="Pfam" id="PF00403">
    <property type="entry name" value="HMA"/>
    <property type="match status" value="1"/>
</dbReference>
<dbReference type="InterPro" id="IPR000428">
    <property type="entry name" value="Cu-bd"/>
</dbReference>
<dbReference type="AlphaFoldDB" id="A0A367CEY3"/>
<dbReference type="EMBL" id="LEPB01000004">
    <property type="protein sequence ID" value="RCA11197.1"/>
    <property type="molecule type" value="Genomic_DNA"/>
</dbReference>
<sequence>MKQEFSIKGMSCNHCVERVEEAVHSLDGVKKIKVNLKKENGIVKYDEEKIQPEKICQTIDALGYQSEVI</sequence>
<organism evidence="5 6">
    <name type="scientific">Enterococcus durans</name>
    <dbReference type="NCBI Taxonomy" id="53345"/>
    <lineage>
        <taxon>Bacteria</taxon>
        <taxon>Bacillati</taxon>
        <taxon>Bacillota</taxon>
        <taxon>Bacilli</taxon>
        <taxon>Lactobacillales</taxon>
        <taxon>Enterococcaceae</taxon>
        <taxon>Enterococcus</taxon>
    </lineage>
</organism>
<evidence type="ECO:0000313" key="6">
    <source>
        <dbReference type="Proteomes" id="UP000252797"/>
    </source>
</evidence>
<dbReference type="PRINTS" id="PR00944">
    <property type="entry name" value="CUEXPORT"/>
</dbReference>
<dbReference type="CDD" id="cd00371">
    <property type="entry name" value="HMA"/>
    <property type="match status" value="1"/>
</dbReference>
<evidence type="ECO:0000256" key="3">
    <source>
        <dbReference type="ARBA" id="ARBA00023008"/>
    </source>
</evidence>
<dbReference type="PROSITE" id="PS01047">
    <property type="entry name" value="HMA_1"/>
    <property type="match status" value="1"/>
</dbReference>
<evidence type="ECO:0000256" key="2">
    <source>
        <dbReference type="ARBA" id="ARBA00022723"/>
    </source>
</evidence>
<dbReference type="Gene3D" id="3.30.70.100">
    <property type="match status" value="1"/>
</dbReference>
<dbReference type="FunFam" id="3.30.70.100:FF:000001">
    <property type="entry name" value="ATPase copper transporting beta"/>
    <property type="match status" value="1"/>
</dbReference>
<protein>
    <recommendedName>
        <fullName evidence="1">Copper chaperone CopZ</fullName>
    </recommendedName>
</protein>
<evidence type="ECO:0000259" key="4">
    <source>
        <dbReference type="PROSITE" id="PS50846"/>
    </source>
</evidence>
<proteinExistence type="predicted"/>
<evidence type="ECO:0000313" key="5">
    <source>
        <dbReference type="EMBL" id="RCA11197.1"/>
    </source>
</evidence>
<name>A0A367CEY3_9ENTE</name>
<dbReference type="PROSITE" id="PS50846">
    <property type="entry name" value="HMA_2"/>
    <property type="match status" value="1"/>
</dbReference>
<dbReference type="GO" id="GO:0006825">
    <property type="term" value="P:copper ion transport"/>
    <property type="evidence" value="ECO:0007669"/>
    <property type="project" value="InterPro"/>
</dbReference>
<reference evidence="5 6" key="1">
    <citation type="submission" date="2015-06" db="EMBL/GenBank/DDBJ databases">
        <title>The Genome Sequence of Enterococcus durans 4EA1.</title>
        <authorList>
            <consortium name="The Broad Institute Genomics Platform"/>
            <consortium name="The Broad Institute Genome Sequencing Center for Infectious Disease"/>
            <person name="Earl A.M."/>
            <person name="Van Tyne D."/>
            <person name="Lebreton F."/>
            <person name="Saavedra J.T."/>
            <person name="Gilmore M.S."/>
            <person name="Manson Mcguire A."/>
            <person name="Clock S."/>
            <person name="Crupain M."/>
            <person name="Rangan U."/>
            <person name="Young S."/>
            <person name="Abouelleil A."/>
            <person name="Cao P."/>
            <person name="Chapman S.B."/>
            <person name="Griggs A."/>
            <person name="Priest M."/>
            <person name="Shea T."/>
            <person name="Wortman J."/>
            <person name="Nusbaum C."/>
            <person name="Birren B."/>
        </authorList>
    </citation>
    <scope>NUCLEOTIDE SEQUENCE [LARGE SCALE GENOMIC DNA]</scope>
    <source>
        <strain evidence="5 6">4EA1</strain>
    </source>
</reference>
<dbReference type="InterPro" id="IPR017969">
    <property type="entry name" value="Heavy-metal-associated_CS"/>
</dbReference>
<dbReference type="PANTHER" id="PTHR46594">
    <property type="entry name" value="P-TYPE CATION-TRANSPORTING ATPASE"/>
    <property type="match status" value="1"/>
</dbReference>
<accession>A0A367CEY3</accession>
<feature type="domain" description="HMA" evidence="4">
    <location>
        <begin position="1"/>
        <end position="67"/>
    </location>
</feature>
<dbReference type="PANTHER" id="PTHR46594:SF4">
    <property type="entry name" value="P-TYPE CATION-TRANSPORTING ATPASE"/>
    <property type="match status" value="1"/>
</dbReference>
<dbReference type="InterPro" id="IPR036163">
    <property type="entry name" value="HMA_dom_sf"/>
</dbReference>